<comment type="caution">
    <text evidence="1">The sequence shown here is derived from an EMBL/GenBank/DDBJ whole genome shotgun (WGS) entry which is preliminary data.</text>
</comment>
<evidence type="ECO:0008006" key="3">
    <source>
        <dbReference type="Google" id="ProtNLM"/>
    </source>
</evidence>
<proteinExistence type="predicted"/>
<name>A0ABW2TJL8_9PSEU</name>
<organism evidence="1 2">
    <name type="scientific">Actinokineospora soli</name>
    <dbReference type="NCBI Taxonomy" id="1048753"/>
    <lineage>
        <taxon>Bacteria</taxon>
        <taxon>Bacillati</taxon>
        <taxon>Actinomycetota</taxon>
        <taxon>Actinomycetes</taxon>
        <taxon>Pseudonocardiales</taxon>
        <taxon>Pseudonocardiaceae</taxon>
        <taxon>Actinokineospora</taxon>
    </lineage>
</organism>
<evidence type="ECO:0000313" key="2">
    <source>
        <dbReference type="Proteomes" id="UP001596512"/>
    </source>
</evidence>
<sequence length="174" mass="17812">MSACGRTRAELLRVAADGPGVDPELARHARECPDCAAALAELDGRWADVRAAADERPAAPAGLADRVIDALRGVRGTPGTYHGVDDGVRVADRVVVLVARRLAADAAAGLGHVRAVRADGDTLHIGLAVRWGVAADTLAERVRSAVLTGVATQVGPVVSAVDVQVVDVLPPSIG</sequence>
<reference evidence="2" key="1">
    <citation type="journal article" date="2019" name="Int. J. Syst. Evol. Microbiol.">
        <title>The Global Catalogue of Microorganisms (GCM) 10K type strain sequencing project: providing services to taxonomists for standard genome sequencing and annotation.</title>
        <authorList>
            <consortium name="The Broad Institute Genomics Platform"/>
            <consortium name="The Broad Institute Genome Sequencing Center for Infectious Disease"/>
            <person name="Wu L."/>
            <person name="Ma J."/>
        </authorList>
    </citation>
    <scope>NUCLEOTIDE SEQUENCE [LARGE SCALE GENOMIC DNA]</scope>
    <source>
        <strain evidence="2">JCM 17695</strain>
    </source>
</reference>
<gene>
    <name evidence="1" type="ORF">ACFQV2_10535</name>
</gene>
<dbReference type="EMBL" id="JBHTEY010000004">
    <property type="protein sequence ID" value="MFC7613920.1"/>
    <property type="molecule type" value="Genomic_DNA"/>
</dbReference>
<evidence type="ECO:0000313" key="1">
    <source>
        <dbReference type="EMBL" id="MFC7613920.1"/>
    </source>
</evidence>
<protein>
    <recommendedName>
        <fullName evidence="3">Asp23/Gls24 family envelope stress response protein</fullName>
    </recommendedName>
</protein>
<dbReference type="Proteomes" id="UP001596512">
    <property type="component" value="Unassembled WGS sequence"/>
</dbReference>
<keyword evidence="2" id="KW-1185">Reference proteome</keyword>
<accession>A0ABW2TJL8</accession>